<protein>
    <submittedName>
        <fullName evidence="1">Uncharacterized protein</fullName>
    </submittedName>
</protein>
<evidence type="ECO:0000313" key="1">
    <source>
        <dbReference type="EMBL" id="ROL64618.1"/>
    </source>
</evidence>
<proteinExistence type="predicted"/>
<comment type="caution">
    <text evidence="1">The sequence shown here is derived from an EMBL/GenBank/DDBJ whole genome shotgun (WGS) entry which is preliminary data.</text>
</comment>
<gene>
    <name evidence="1" type="ORF">BHU25_22315</name>
</gene>
<keyword evidence="2" id="KW-1185">Reference proteome</keyword>
<accession>A0A423CZJ0</accession>
<dbReference type="AlphaFoldDB" id="A0A423CZJ0"/>
<sequence>MSIYGMSVRDANEVETLGMSDFTLSKLAQVIIPASNSTGQGLRSDYIELDVPGYDPATCFVTIVPRVYAQYEQPGYFDGWGCVPVYRDLGGTKIAIYTYTNRRFATGVGGNYRDEWISSVVESVVEVVRVM</sequence>
<reference evidence="1 2" key="1">
    <citation type="submission" date="2016-10" db="EMBL/GenBank/DDBJ databases">
        <title>Comparative genome analysis of multiple Pseudomonas spp. focuses on biocontrol and plant growth promoting traits.</title>
        <authorList>
            <person name="Tao X.-Y."/>
            <person name="Taylor C.G."/>
        </authorList>
    </citation>
    <scope>NUCLEOTIDE SEQUENCE [LARGE SCALE GENOMIC DNA]</scope>
    <source>
        <strain evidence="1 2">15D11</strain>
    </source>
</reference>
<evidence type="ECO:0000313" key="2">
    <source>
        <dbReference type="Proteomes" id="UP000285286"/>
    </source>
</evidence>
<name>A0A423CZJ0_9PSED</name>
<organism evidence="1 2">
    <name type="scientific">Pseudomonas vranovensis</name>
    <dbReference type="NCBI Taxonomy" id="321661"/>
    <lineage>
        <taxon>Bacteria</taxon>
        <taxon>Pseudomonadati</taxon>
        <taxon>Pseudomonadota</taxon>
        <taxon>Gammaproteobacteria</taxon>
        <taxon>Pseudomonadales</taxon>
        <taxon>Pseudomonadaceae</taxon>
        <taxon>Pseudomonas</taxon>
    </lineage>
</organism>
<dbReference type="EMBL" id="MOAM01000035">
    <property type="protein sequence ID" value="ROL64618.1"/>
    <property type="molecule type" value="Genomic_DNA"/>
</dbReference>
<dbReference type="Proteomes" id="UP000285286">
    <property type="component" value="Unassembled WGS sequence"/>
</dbReference>